<dbReference type="VEuPathDB" id="VectorBase:AMEC009917"/>
<organism evidence="1 2">
    <name type="scientific">Anopheles melas</name>
    <dbReference type="NCBI Taxonomy" id="34690"/>
    <lineage>
        <taxon>Eukaryota</taxon>
        <taxon>Metazoa</taxon>
        <taxon>Ecdysozoa</taxon>
        <taxon>Arthropoda</taxon>
        <taxon>Hexapoda</taxon>
        <taxon>Insecta</taxon>
        <taxon>Pterygota</taxon>
        <taxon>Neoptera</taxon>
        <taxon>Endopterygota</taxon>
        <taxon>Diptera</taxon>
        <taxon>Nematocera</taxon>
        <taxon>Culicoidea</taxon>
        <taxon>Culicidae</taxon>
        <taxon>Anophelinae</taxon>
        <taxon>Anopheles</taxon>
    </lineage>
</organism>
<reference evidence="1" key="2">
    <citation type="submission" date="2020-05" db="UniProtKB">
        <authorList>
            <consortium name="EnsemblMetazoa"/>
        </authorList>
    </citation>
    <scope>IDENTIFICATION</scope>
    <source>
        <strain evidence="1">CM1001059</strain>
    </source>
</reference>
<evidence type="ECO:0000313" key="2">
    <source>
        <dbReference type="Proteomes" id="UP000075902"/>
    </source>
</evidence>
<accession>A0A182TX60</accession>
<proteinExistence type="predicted"/>
<evidence type="ECO:0000313" key="1">
    <source>
        <dbReference type="EnsemblMetazoa" id="AMEC009917-PA"/>
    </source>
</evidence>
<name>A0A182TX60_9DIPT</name>
<sequence length="127" mass="14572">MSKQKDRKKSLEKRLYQLGATEEMPTLVQQTRKILTHFPHLLSLGCSYDEHLFQTLYLCETAINKCSVAERANCSVDEVLITVLEIMKLACVCKKVVISCLHTLHSIIHNLDRSEVMSMHDKIKSKL</sequence>
<dbReference type="Proteomes" id="UP000075902">
    <property type="component" value="Unassembled WGS sequence"/>
</dbReference>
<protein>
    <submittedName>
        <fullName evidence="1">Uncharacterized protein</fullName>
    </submittedName>
</protein>
<dbReference type="AlphaFoldDB" id="A0A182TX60"/>
<keyword evidence="2" id="KW-1185">Reference proteome</keyword>
<dbReference type="EnsemblMetazoa" id="AMEC009917-RA">
    <property type="protein sequence ID" value="AMEC009917-PA"/>
    <property type="gene ID" value="AMEC009917"/>
</dbReference>
<reference evidence="2" key="1">
    <citation type="submission" date="2014-01" db="EMBL/GenBank/DDBJ databases">
        <title>The Genome Sequence of Anopheles melas CM1001059_A (V2).</title>
        <authorList>
            <consortium name="The Broad Institute Genomics Platform"/>
            <person name="Neafsey D.E."/>
            <person name="Besansky N."/>
            <person name="Howell P."/>
            <person name="Walton C."/>
            <person name="Young S.K."/>
            <person name="Zeng Q."/>
            <person name="Gargeya S."/>
            <person name="Fitzgerald M."/>
            <person name="Haas B."/>
            <person name="Abouelleil A."/>
            <person name="Allen A.W."/>
            <person name="Alvarado L."/>
            <person name="Arachchi H.M."/>
            <person name="Berlin A.M."/>
            <person name="Chapman S.B."/>
            <person name="Gainer-Dewar J."/>
            <person name="Goldberg J."/>
            <person name="Griggs A."/>
            <person name="Gujja S."/>
            <person name="Hansen M."/>
            <person name="Howarth C."/>
            <person name="Imamovic A."/>
            <person name="Ireland A."/>
            <person name="Larimer J."/>
            <person name="McCowan C."/>
            <person name="Murphy C."/>
            <person name="Pearson M."/>
            <person name="Poon T.W."/>
            <person name="Priest M."/>
            <person name="Roberts A."/>
            <person name="Saif S."/>
            <person name="Shea T."/>
            <person name="Sisk P."/>
            <person name="Sykes S."/>
            <person name="Wortman J."/>
            <person name="Nusbaum C."/>
            <person name="Birren B."/>
        </authorList>
    </citation>
    <scope>NUCLEOTIDE SEQUENCE [LARGE SCALE GENOMIC DNA]</scope>
    <source>
        <strain evidence="2">CM1001059</strain>
    </source>
</reference>